<dbReference type="Proteomes" id="UP000233020">
    <property type="component" value="Unplaced"/>
</dbReference>
<reference evidence="1" key="1">
    <citation type="submission" date="2025-08" db="UniProtKB">
        <authorList>
            <consortium name="Ensembl"/>
        </authorList>
    </citation>
    <scope>IDENTIFICATION</scope>
</reference>
<organism evidence="1 2">
    <name type="scientific">Aotus nancymaae</name>
    <name type="common">Ma's night monkey</name>
    <dbReference type="NCBI Taxonomy" id="37293"/>
    <lineage>
        <taxon>Eukaryota</taxon>
        <taxon>Metazoa</taxon>
        <taxon>Chordata</taxon>
        <taxon>Craniata</taxon>
        <taxon>Vertebrata</taxon>
        <taxon>Euteleostomi</taxon>
        <taxon>Mammalia</taxon>
        <taxon>Eutheria</taxon>
        <taxon>Euarchontoglires</taxon>
        <taxon>Primates</taxon>
        <taxon>Haplorrhini</taxon>
        <taxon>Platyrrhini</taxon>
        <taxon>Aotidae</taxon>
        <taxon>Aotus</taxon>
    </lineage>
</organism>
<accession>A0A2K5EUZ1</accession>
<dbReference type="Ensembl" id="ENSANAT00000055120.1">
    <property type="protein sequence ID" value="ENSANAP00000037042.1"/>
    <property type="gene ID" value="ENSANAG00000036019.1"/>
</dbReference>
<dbReference type="GeneTree" id="ENSGT00410000029004"/>
<reference evidence="1" key="2">
    <citation type="submission" date="2025-09" db="UniProtKB">
        <authorList>
            <consortium name="Ensembl"/>
        </authorList>
    </citation>
    <scope>IDENTIFICATION</scope>
</reference>
<keyword evidence="2" id="KW-1185">Reference proteome</keyword>
<gene>
    <name evidence="1" type="primary">DEFB112</name>
</gene>
<evidence type="ECO:0000313" key="2">
    <source>
        <dbReference type="Proteomes" id="UP000233020"/>
    </source>
</evidence>
<dbReference type="AlphaFoldDB" id="A0A2K5EUZ1"/>
<evidence type="ECO:0000313" key="1">
    <source>
        <dbReference type="Ensembl" id="ENSANAP00000037042.1"/>
    </source>
</evidence>
<proteinExistence type="predicted"/>
<dbReference type="STRING" id="37293.ENSANAP00000037042"/>
<sequence length="112" mass="13195">VKLLTTICRLKFEKMYSKTNTSSTIFETAQHRTEKNSTVRNKGHYIIFNWWNACIMIGGRYKNQCDNSEFRMPYCERPTTLCCLKECDPTDPNNWIPKDSVGAQEWYKDSSH</sequence>
<protein>
    <submittedName>
        <fullName evidence="1">Defensin beta 112</fullName>
    </submittedName>
</protein>
<name>A0A2K5EUZ1_AOTNA</name>
<dbReference type="OMA" id="RISYCAR"/>